<dbReference type="GeneID" id="20667077"/>
<dbReference type="EMBL" id="KI925454">
    <property type="protein sequence ID" value="ETW87206.1"/>
    <property type="molecule type" value="Genomic_DNA"/>
</dbReference>
<dbReference type="InParanoid" id="W4KQ74"/>
<name>W4KQ74_HETIT</name>
<dbReference type="KEGG" id="hir:HETIRDRAFT_145361"/>
<evidence type="ECO:0000313" key="3">
    <source>
        <dbReference type="Proteomes" id="UP000030671"/>
    </source>
</evidence>
<reference evidence="2 3" key="1">
    <citation type="journal article" date="2012" name="New Phytol.">
        <title>Insight into trade-off between wood decay and parasitism from the genome of a fungal forest pathogen.</title>
        <authorList>
            <person name="Olson A."/>
            <person name="Aerts A."/>
            <person name="Asiegbu F."/>
            <person name="Belbahri L."/>
            <person name="Bouzid O."/>
            <person name="Broberg A."/>
            <person name="Canback B."/>
            <person name="Coutinho P.M."/>
            <person name="Cullen D."/>
            <person name="Dalman K."/>
            <person name="Deflorio G."/>
            <person name="van Diepen L.T."/>
            <person name="Dunand C."/>
            <person name="Duplessis S."/>
            <person name="Durling M."/>
            <person name="Gonthier P."/>
            <person name="Grimwood J."/>
            <person name="Fossdal C.G."/>
            <person name="Hansson D."/>
            <person name="Henrissat B."/>
            <person name="Hietala A."/>
            <person name="Himmelstrand K."/>
            <person name="Hoffmeister D."/>
            <person name="Hogberg N."/>
            <person name="James T.Y."/>
            <person name="Karlsson M."/>
            <person name="Kohler A."/>
            <person name="Kues U."/>
            <person name="Lee Y.H."/>
            <person name="Lin Y.C."/>
            <person name="Lind M."/>
            <person name="Lindquist E."/>
            <person name="Lombard V."/>
            <person name="Lucas S."/>
            <person name="Lunden K."/>
            <person name="Morin E."/>
            <person name="Murat C."/>
            <person name="Park J."/>
            <person name="Raffaello T."/>
            <person name="Rouze P."/>
            <person name="Salamov A."/>
            <person name="Schmutz J."/>
            <person name="Solheim H."/>
            <person name="Stahlberg J."/>
            <person name="Velez H."/>
            <person name="de Vries R.P."/>
            <person name="Wiebenga A."/>
            <person name="Woodward S."/>
            <person name="Yakovlev I."/>
            <person name="Garbelotto M."/>
            <person name="Martin F."/>
            <person name="Grigoriev I.V."/>
            <person name="Stenlid J."/>
        </authorList>
    </citation>
    <scope>NUCLEOTIDE SEQUENCE [LARGE SCALE GENOMIC DNA]</scope>
    <source>
        <strain evidence="2 3">TC 32-1</strain>
    </source>
</reference>
<dbReference type="RefSeq" id="XP_009541136.1">
    <property type="nucleotide sequence ID" value="XM_009542841.1"/>
</dbReference>
<dbReference type="OrthoDB" id="3226250at2759"/>
<dbReference type="AlphaFoldDB" id="W4KQ74"/>
<dbReference type="eggNOG" id="ENOG502SQKU">
    <property type="taxonomic scope" value="Eukaryota"/>
</dbReference>
<sequence>MPLDFMPQHDEQEEMGDLRVYDSDFSEDSTPDASSDEDIPTPLIPLNPEIQALIPPETGYPPRMTTDLKWVCPVGGCMYSIDLMRLTDENVRPLPRKHVVFMRSKRWVLGDSRVQTCFYDMVSPHYEWHINENGVRRVKATKEYPYEFKWINPRLHKPWPPLEWVNRVSARRDDDLEEESSQVRVKKEVLDLNASAI</sequence>
<feature type="compositionally biased region" description="Acidic residues" evidence="1">
    <location>
        <begin position="24"/>
        <end position="39"/>
    </location>
</feature>
<keyword evidence="3" id="KW-1185">Reference proteome</keyword>
<gene>
    <name evidence="2" type="ORF">HETIRDRAFT_145361</name>
</gene>
<accession>W4KQ74</accession>
<dbReference type="HOGENOM" id="CLU_1384326_0_0_1"/>
<protein>
    <submittedName>
        <fullName evidence="2">Uncharacterized protein</fullName>
    </submittedName>
</protein>
<organism evidence="2 3">
    <name type="scientific">Heterobasidion irregulare (strain TC 32-1)</name>
    <dbReference type="NCBI Taxonomy" id="747525"/>
    <lineage>
        <taxon>Eukaryota</taxon>
        <taxon>Fungi</taxon>
        <taxon>Dikarya</taxon>
        <taxon>Basidiomycota</taxon>
        <taxon>Agaricomycotina</taxon>
        <taxon>Agaricomycetes</taxon>
        <taxon>Russulales</taxon>
        <taxon>Bondarzewiaceae</taxon>
        <taxon>Heterobasidion</taxon>
        <taxon>Heterobasidion annosum species complex</taxon>
    </lineage>
</organism>
<evidence type="ECO:0000256" key="1">
    <source>
        <dbReference type="SAM" id="MobiDB-lite"/>
    </source>
</evidence>
<dbReference type="Proteomes" id="UP000030671">
    <property type="component" value="Unassembled WGS sequence"/>
</dbReference>
<feature type="region of interest" description="Disordered" evidence="1">
    <location>
        <begin position="1"/>
        <end position="42"/>
    </location>
</feature>
<proteinExistence type="predicted"/>
<evidence type="ECO:0000313" key="2">
    <source>
        <dbReference type="EMBL" id="ETW87206.1"/>
    </source>
</evidence>